<evidence type="ECO:0000256" key="1">
    <source>
        <dbReference type="ARBA" id="ARBA00022741"/>
    </source>
</evidence>
<evidence type="ECO:0000256" key="3">
    <source>
        <dbReference type="PROSITE-ProRule" id="PRU01052"/>
    </source>
</evidence>
<evidence type="ECO:0000256" key="2">
    <source>
        <dbReference type="ARBA" id="ARBA00023134"/>
    </source>
</evidence>
<feature type="compositionally biased region" description="Polar residues" evidence="4">
    <location>
        <begin position="37"/>
        <end position="64"/>
    </location>
</feature>
<feature type="region of interest" description="Disordered" evidence="4">
    <location>
        <begin position="31"/>
        <end position="100"/>
    </location>
</feature>
<dbReference type="InterPro" id="IPR030386">
    <property type="entry name" value="G_GB1_RHD3_dom"/>
</dbReference>
<proteinExistence type="inferred from homology"/>
<feature type="compositionally biased region" description="Basic and acidic residues" evidence="4">
    <location>
        <begin position="66"/>
        <end position="100"/>
    </location>
</feature>
<reference evidence="6" key="1">
    <citation type="submission" date="2022-11" db="EMBL/GenBank/DDBJ databases">
        <title>Centuries of genome instability and evolution in soft-shell clam transmissible cancer (bioRxiv).</title>
        <authorList>
            <person name="Hart S.F.M."/>
            <person name="Yonemitsu M.A."/>
            <person name="Giersch R.M."/>
            <person name="Beal B.F."/>
            <person name="Arriagada G."/>
            <person name="Davis B.W."/>
            <person name="Ostrander E.A."/>
            <person name="Goff S.P."/>
            <person name="Metzger M.J."/>
        </authorList>
    </citation>
    <scope>NUCLEOTIDE SEQUENCE</scope>
    <source>
        <strain evidence="6">MELC-2E11</strain>
        <tissue evidence="6">Siphon/mantle</tissue>
    </source>
</reference>
<evidence type="ECO:0000313" key="6">
    <source>
        <dbReference type="EMBL" id="WAR22325.1"/>
    </source>
</evidence>
<evidence type="ECO:0000256" key="4">
    <source>
        <dbReference type="SAM" id="MobiDB-lite"/>
    </source>
</evidence>
<dbReference type="InterPro" id="IPR027417">
    <property type="entry name" value="P-loop_NTPase"/>
</dbReference>
<feature type="domain" description="GB1/RHD3-type G" evidence="5">
    <location>
        <begin position="141"/>
        <end position="257"/>
    </location>
</feature>
<gene>
    <name evidence="6" type="ORF">MAR_016299</name>
</gene>
<keyword evidence="1" id="KW-0547">Nucleotide-binding</keyword>
<dbReference type="PANTHER" id="PTHR10751">
    <property type="entry name" value="GUANYLATE BINDING PROTEIN"/>
    <property type="match status" value="1"/>
</dbReference>
<dbReference type="SUPFAM" id="SSF52540">
    <property type="entry name" value="P-loop containing nucleoside triphosphate hydrolases"/>
    <property type="match status" value="1"/>
</dbReference>
<dbReference type="PROSITE" id="PS51715">
    <property type="entry name" value="G_GB1_RHD3"/>
    <property type="match status" value="1"/>
</dbReference>
<name>A0ABY7FJD7_MYAAR</name>
<dbReference type="EMBL" id="CP111023">
    <property type="protein sequence ID" value="WAR22325.1"/>
    <property type="molecule type" value="Genomic_DNA"/>
</dbReference>
<dbReference type="Proteomes" id="UP001164746">
    <property type="component" value="Chromosome 12"/>
</dbReference>
<dbReference type="Pfam" id="PF02263">
    <property type="entry name" value="GBP"/>
    <property type="match status" value="1"/>
</dbReference>
<feature type="region of interest" description="Disordered" evidence="4">
    <location>
        <begin position="312"/>
        <end position="341"/>
    </location>
</feature>
<organism evidence="6 7">
    <name type="scientific">Mya arenaria</name>
    <name type="common">Soft-shell clam</name>
    <dbReference type="NCBI Taxonomy" id="6604"/>
    <lineage>
        <taxon>Eukaryota</taxon>
        <taxon>Metazoa</taxon>
        <taxon>Spiralia</taxon>
        <taxon>Lophotrochozoa</taxon>
        <taxon>Mollusca</taxon>
        <taxon>Bivalvia</taxon>
        <taxon>Autobranchia</taxon>
        <taxon>Heteroconchia</taxon>
        <taxon>Euheterodonta</taxon>
        <taxon>Imparidentia</taxon>
        <taxon>Neoheterodontei</taxon>
        <taxon>Myida</taxon>
        <taxon>Myoidea</taxon>
        <taxon>Myidae</taxon>
        <taxon>Mya</taxon>
    </lineage>
</organism>
<protein>
    <submittedName>
        <fullName evidence="6">GBP3-like protein</fullName>
    </submittedName>
</protein>
<dbReference type="Gene3D" id="3.40.50.300">
    <property type="entry name" value="P-loop containing nucleotide triphosphate hydrolases"/>
    <property type="match status" value="1"/>
</dbReference>
<keyword evidence="2" id="KW-0342">GTP-binding</keyword>
<comment type="similarity">
    <text evidence="3">Belongs to the TRAFAC class dynamin-like GTPase superfamily. GB1/RHD3 GTPase family.</text>
</comment>
<dbReference type="InterPro" id="IPR015894">
    <property type="entry name" value="Guanylate-bd_N"/>
</dbReference>
<evidence type="ECO:0000259" key="5">
    <source>
        <dbReference type="PROSITE" id="PS51715"/>
    </source>
</evidence>
<evidence type="ECO:0000313" key="7">
    <source>
        <dbReference type="Proteomes" id="UP001164746"/>
    </source>
</evidence>
<accession>A0ABY7FJD7</accession>
<keyword evidence="7" id="KW-1185">Reference proteome</keyword>
<sequence length="371" mass="42988">MAEKEHTTDSAAYGDVKSRKSFFESVFSDKSGKLPTRTLQGKNKTSPQTEKGQSHLAGNQSSTVVAKKDRDQGKEELHDQRKDDKVEVEQRLTKTPENRKTRDWFPHNLEVFKKPMCLISTEGENILKVEEETLKQIEKIDLPCCVVVVAGLYRTGKSYLMNRLAEAHSGFALGDTIESKTKGIWVWCKMHPEKKQTVLILLDTEGLGDVKKGDQKHDNRLFTLAALLSSTLVYNMKGTFDQDAVLTTYTSFYQQLSDKEINIIQMDNKLSEDERKKQADNRERTMKSMVEEIKQDNKQLLERLDKVRHAQHKNIQKERKEKFEEENEELKRKSASFTEEERKRLAQLETEKIEIKNMNAWGRFKCLFTGY</sequence>